<name>A0A382BGR1_9ZZZZ</name>
<keyword evidence="4" id="KW-0862">Zinc</keyword>
<dbReference type="EMBL" id="UINC01029515">
    <property type="protein sequence ID" value="SVB12367.1"/>
    <property type="molecule type" value="Genomic_DNA"/>
</dbReference>
<dbReference type="GO" id="GO:0046872">
    <property type="term" value="F:metal ion binding"/>
    <property type="evidence" value="ECO:0007669"/>
    <property type="project" value="UniProtKB-KW"/>
</dbReference>
<dbReference type="Pfam" id="PF00753">
    <property type="entry name" value="Lactamase_B"/>
    <property type="match status" value="1"/>
</dbReference>
<keyword evidence="3" id="KW-0378">Hydrolase</keyword>
<reference evidence="6" key="1">
    <citation type="submission" date="2018-05" db="EMBL/GenBank/DDBJ databases">
        <authorList>
            <person name="Lanie J.A."/>
            <person name="Ng W.-L."/>
            <person name="Kazmierczak K.M."/>
            <person name="Andrzejewski T.M."/>
            <person name="Davidsen T.M."/>
            <person name="Wayne K.J."/>
            <person name="Tettelin H."/>
            <person name="Glass J.I."/>
            <person name="Rusch D."/>
            <person name="Podicherti R."/>
            <person name="Tsui H.-C.T."/>
            <person name="Winkler M.E."/>
        </authorList>
    </citation>
    <scope>NUCLEOTIDE SEQUENCE</scope>
</reference>
<evidence type="ECO:0000256" key="4">
    <source>
        <dbReference type="ARBA" id="ARBA00022833"/>
    </source>
</evidence>
<protein>
    <recommendedName>
        <fullName evidence="5">Metallo-beta-lactamase domain-containing protein</fullName>
    </recommendedName>
</protein>
<evidence type="ECO:0000259" key="5">
    <source>
        <dbReference type="SMART" id="SM00849"/>
    </source>
</evidence>
<evidence type="ECO:0000256" key="1">
    <source>
        <dbReference type="ARBA" id="ARBA00001947"/>
    </source>
</evidence>
<feature type="domain" description="Metallo-beta-lactamase" evidence="5">
    <location>
        <begin position="17"/>
        <end position="169"/>
    </location>
</feature>
<dbReference type="PANTHER" id="PTHR46233">
    <property type="entry name" value="HYDROXYACYLGLUTATHIONE HYDROLASE GLOC"/>
    <property type="match status" value="1"/>
</dbReference>
<feature type="non-terminal residue" evidence="6">
    <location>
        <position position="169"/>
    </location>
</feature>
<keyword evidence="2" id="KW-0479">Metal-binding</keyword>
<comment type="cofactor">
    <cofactor evidence="1">
        <name>Zn(2+)</name>
        <dbReference type="ChEBI" id="CHEBI:29105"/>
    </cofactor>
</comment>
<evidence type="ECO:0000256" key="3">
    <source>
        <dbReference type="ARBA" id="ARBA00022801"/>
    </source>
</evidence>
<sequence>MFDTDFSIRSFRGGYDDNFTYLVTCMQTGIQFMVDAAVPVKTVESHVREQLDAILITHTHGDHTAYLTQFLNHYPKAKYIGYKELIHFTPTDLFHPVDDKDRLILGHINIDVMHTPGHFPDSVCYKMGNILFTGDTLFVGRTGRTVNSYADTRELYHSVYDKILSLPGD</sequence>
<accession>A0A382BGR1</accession>
<proteinExistence type="predicted"/>
<evidence type="ECO:0000256" key="2">
    <source>
        <dbReference type="ARBA" id="ARBA00022723"/>
    </source>
</evidence>
<dbReference type="PANTHER" id="PTHR46233:SF3">
    <property type="entry name" value="HYDROXYACYLGLUTATHIONE HYDROLASE GLOC"/>
    <property type="match status" value="1"/>
</dbReference>
<dbReference type="InterPro" id="IPR051453">
    <property type="entry name" value="MBL_Glyoxalase_II"/>
</dbReference>
<dbReference type="SUPFAM" id="SSF56281">
    <property type="entry name" value="Metallo-hydrolase/oxidoreductase"/>
    <property type="match status" value="1"/>
</dbReference>
<dbReference type="AlphaFoldDB" id="A0A382BGR1"/>
<gene>
    <name evidence="6" type="ORF">METZ01_LOCUS165221</name>
</gene>
<dbReference type="Gene3D" id="3.60.15.10">
    <property type="entry name" value="Ribonuclease Z/Hydroxyacylglutathione hydrolase-like"/>
    <property type="match status" value="1"/>
</dbReference>
<dbReference type="InterPro" id="IPR001279">
    <property type="entry name" value="Metallo-B-lactamas"/>
</dbReference>
<dbReference type="GO" id="GO:0016787">
    <property type="term" value="F:hydrolase activity"/>
    <property type="evidence" value="ECO:0007669"/>
    <property type="project" value="UniProtKB-KW"/>
</dbReference>
<dbReference type="SMART" id="SM00849">
    <property type="entry name" value="Lactamase_B"/>
    <property type="match status" value="1"/>
</dbReference>
<organism evidence="6">
    <name type="scientific">marine metagenome</name>
    <dbReference type="NCBI Taxonomy" id="408172"/>
    <lineage>
        <taxon>unclassified sequences</taxon>
        <taxon>metagenomes</taxon>
        <taxon>ecological metagenomes</taxon>
    </lineage>
</organism>
<dbReference type="InterPro" id="IPR036866">
    <property type="entry name" value="RibonucZ/Hydroxyglut_hydro"/>
</dbReference>
<evidence type="ECO:0000313" key="6">
    <source>
        <dbReference type="EMBL" id="SVB12367.1"/>
    </source>
</evidence>